<evidence type="ECO:0000313" key="7">
    <source>
        <dbReference type="Proteomes" id="UP000011115"/>
    </source>
</evidence>
<keyword evidence="2" id="KW-0808">Transferase</keyword>
<evidence type="ECO:0000256" key="3">
    <source>
        <dbReference type="ARBA" id="ARBA00022712"/>
    </source>
</evidence>
<sequence>MGATGTGKSRLYVDLATHFRGEIINSDKMQFYKGLGIVTNKITHAEKQGVRHYLLGLVDEVRQIFMPDADYTKGIRQSIGVAEMASYLREEKNIDGDDESKKMILQASISSIKCNTRILTCNQLDKVQRLINEKMWSVHHIISTEVFKKDRKEVVDEAWRNTVLQPCLDIVKRFLKNDD</sequence>
<evidence type="ECO:0000256" key="2">
    <source>
        <dbReference type="ARBA" id="ARBA00022679"/>
    </source>
</evidence>
<dbReference type="GO" id="GO:0016740">
    <property type="term" value="F:transferase activity"/>
    <property type="evidence" value="ECO:0007669"/>
    <property type="project" value="UniProtKB-KW"/>
</dbReference>
<dbReference type="InParanoid" id="M1DNH2"/>
<keyword evidence="4" id="KW-0547">Nucleotide-binding</keyword>
<dbReference type="HOGENOM" id="CLU_032616_4_0_1"/>
<evidence type="ECO:0000256" key="5">
    <source>
        <dbReference type="ARBA" id="ARBA00022840"/>
    </source>
</evidence>
<dbReference type="InterPro" id="IPR027417">
    <property type="entry name" value="P-loop_NTPase"/>
</dbReference>
<keyword evidence="7" id="KW-1185">Reference proteome</keyword>
<protein>
    <submittedName>
        <fullName evidence="6">Isopentenyltransferase</fullName>
    </submittedName>
</protein>
<dbReference type="Proteomes" id="UP000011115">
    <property type="component" value="Unassembled WGS sequence"/>
</dbReference>
<organism evidence="6 7">
    <name type="scientific">Solanum tuberosum</name>
    <name type="common">Potato</name>
    <dbReference type="NCBI Taxonomy" id="4113"/>
    <lineage>
        <taxon>Eukaryota</taxon>
        <taxon>Viridiplantae</taxon>
        <taxon>Streptophyta</taxon>
        <taxon>Embryophyta</taxon>
        <taxon>Tracheophyta</taxon>
        <taxon>Spermatophyta</taxon>
        <taxon>Magnoliopsida</taxon>
        <taxon>eudicotyledons</taxon>
        <taxon>Gunneridae</taxon>
        <taxon>Pentapetalae</taxon>
        <taxon>asterids</taxon>
        <taxon>lamiids</taxon>
        <taxon>Solanales</taxon>
        <taxon>Solanaceae</taxon>
        <taxon>Solanoideae</taxon>
        <taxon>Solaneae</taxon>
        <taxon>Solanum</taxon>
    </lineage>
</organism>
<reference evidence="7" key="1">
    <citation type="journal article" date="2011" name="Nature">
        <title>Genome sequence and analysis of the tuber crop potato.</title>
        <authorList>
            <consortium name="The Potato Genome Sequencing Consortium"/>
        </authorList>
    </citation>
    <scope>NUCLEOTIDE SEQUENCE [LARGE SCALE GENOMIC DNA]</scope>
    <source>
        <strain evidence="7">cv. DM1-3 516 R44</strain>
    </source>
</reference>
<dbReference type="GO" id="GO:0009691">
    <property type="term" value="P:cytokinin biosynthetic process"/>
    <property type="evidence" value="ECO:0007669"/>
    <property type="project" value="UniProtKB-KW"/>
</dbReference>
<name>M1DNH2_SOLTU</name>
<reference evidence="6" key="2">
    <citation type="submission" date="2015-06" db="UniProtKB">
        <authorList>
            <consortium name="EnsemblPlants"/>
        </authorList>
    </citation>
    <scope>IDENTIFICATION</scope>
    <source>
        <strain evidence="6">DM1-3 516 R44</strain>
    </source>
</reference>
<dbReference type="GO" id="GO:0005524">
    <property type="term" value="F:ATP binding"/>
    <property type="evidence" value="ECO:0007669"/>
    <property type="project" value="UniProtKB-KW"/>
</dbReference>
<accession>M1DNH2</accession>
<dbReference type="AlphaFoldDB" id="M1DNH2"/>
<dbReference type="Gramene" id="PGSC0003DMT400091824">
    <property type="protein sequence ID" value="PGSC0003DMT400091824"/>
    <property type="gene ID" value="PGSC0003DMG400041395"/>
</dbReference>
<dbReference type="EnsemblPlants" id="PGSC0003DMT400091824">
    <property type="protein sequence ID" value="PGSC0003DMT400091824"/>
    <property type="gene ID" value="PGSC0003DMG400041395"/>
</dbReference>
<dbReference type="PANTHER" id="PTHR11088">
    <property type="entry name" value="TRNA DIMETHYLALLYLTRANSFERASE"/>
    <property type="match status" value="1"/>
</dbReference>
<keyword evidence="5" id="KW-0067">ATP-binding</keyword>
<comment type="similarity">
    <text evidence="1">Belongs to the IPP transferase family.</text>
</comment>
<keyword evidence="3" id="KW-0203">Cytokinin biosynthesis</keyword>
<evidence type="ECO:0000256" key="4">
    <source>
        <dbReference type="ARBA" id="ARBA00022741"/>
    </source>
</evidence>
<dbReference type="PANTHER" id="PTHR11088:SF73">
    <property type="entry name" value="PHOSPHORIBULOKINASE_URIDINE KINASE DOMAIN-CONTAINING PROTEIN"/>
    <property type="match status" value="1"/>
</dbReference>
<evidence type="ECO:0000313" key="6">
    <source>
        <dbReference type="EnsemblPlants" id="PGSC0003DMT400091824"/>
    </source>
</evidence>
<dbReference type="eggNOG" id="KOG1384">
    <property type="taxonomic scope" value="Eukaryota"/>
</dbReference>
<dbReference type="Gene3D" id="3.40.50.300">
    <property type="entry name" value="P-loop containing nucleotide triphosphate hydrolases"/>
    <property type="match status" value="2"/>
</dbReference>
<dbReference type="SMR" id="M1DNH2"/>
<dbReference type="InterPro" id="IPR039657">
    <property type="entry name" value="Dimethylallyltransferase"/>
</dbReference>
<dbReference type="PaxDb" id="4113-PGSC0003DMT400091824"/>
<dbReference type="OMA" id="NTRILTC"/>
<evidence type="ECO:0000256" key="1">
    <source>
        <dbReference type="ARBA" id="ARBA00005842"/>
    </source>
</evidence>
<proteinExistence type="inferred from homology"/>